<evidence type="ECO:0000313" key="4">
    <source>
        <dbReference type="Proteomes" id="UP000256269"/>
    </source>
</evidence>
<sequence>MNHTPVSYETHDSWNLAARGETPTQRLDRNYAELLQEIRVAQTGVQLLLAFLLSLAFTPKFGTLGPFDRGAFVASLVLGAAATALLIAPAPVHRLVFQHRLKRQLVHLASGLALCGLVLLMLSLASALMLILDVVLGQEWAGILTAAIVSWFCVWWYIVPLWLRWCRGQSPRVRRRTTPAPHPVRGQRVRPGQHVAPGHLTPGPVPPGHHGQHTLPGQR</sequence>
<gene>
    <name evidence="3" type="ORF">BCF44_103582</name>
</gene>
<feature type="transmembrane region" description="Helical" evidence="2">
    <location>
        <begin position="70"/>
        <end position="93"/>
    </location>
</feature>
<dbReference type="RefSeq" id="WP_246014944.1">
    <property type="nucleotide sequence ID" value="NZ_CP144375.1"/>
</dbReference>
<evidence type="ECO:0000313" key="3">
    <source>
        <dbReference type="EMBL" id="REH52131.1"/>
    </source>
</evidence>
<evidence type="ECO:0000256" key="2">
    <source>
        <dbReference type="SAM" id="Phobius"/>
    </source>
</evidence>
<feature type="transmembrane region" description="Helical" evidence="2">
    <location>
        <begin position="38"/>
        <end position="58"/>
    </location>
</feature>
<reference evidence="3 4" key="1">
    <citation type="submission" date="2018-08" db="EMBL/GenBank/DDBJ databases">
        <title>Genomic Encyclopedia of Archaeal and Bacterial Type Strains, Phase II (KMG-II): from individual species to whole genera.</title>
        <authorList>
            <person name="Goeker M."/>
        </authorList>
    </citation>
    <scope>NUCLEOTIDE SEQUENCE [LARGE SCALE GENOMIC DNA]</scope>
    <source>
        <strain evidence="3 4">DSM 45791</strain>
    </source>
</reference>
<protein>
    <submittedName>
        <fullName evidence="3">Uncharacterized protein</fullName>
    </submittedName>
</protein>
<proteinExistence type="predicted"/>
<accession>A0A3E0I0I2</accession>
<feature type="region of interest" description="Disordered" evidence="1">
    <location>
        <begin position="173"/>
        <end position="219"/>
    </location>
</feature>
<feature type="transmembrane region" description="Helical" evidence="2">
    <location>
        <begin position="105"/>
        <end position="131"/>
    </location>
</feature>
<keyword evidence="2" id="KW-1133">Transmembrane helix</keyword>
<organism evidence="3 4">
    <name type="scientific">Kutzneria buriramensis</name>
    <dbReference type="NCBI Taxonomy" id="1045776"/>
    <lineage>
        <taxon>Bacteria</taxon>
        <taxon>Bacillati</taxon>
        <taxon>Actinomycetota</taxon>
        <taxon>Actinomycetes</taxon>
        <taxon>Pseudonocardiales</taxon>
        <taxon>Pseudonocardiaceae</taxon>
        <taxon>Kutzneria</taxon>
    </lineage>
</organism>
<keyword evidence="2" id="KW-0812">Transmembrane</keyword>
<dbReference type="AlphaFoldDB" id="A0A3E0I0I2"/>
<dbReference type="Pfam" id="PF19853">
    <property type="entry name" value="DUF6328"/>
    <property type="match status" value="1"/>
</dbReference>
<dbReference type="EMBL" id="QUNO01000003">
    <property type="protein sequence ID" value="REH52131.1"/>
    <property type="molecule type" value="Genomic_DNA"/>
</dbReference>
<keyword evidence="2" id="KW-0472">Membrane</keyword>
<keyword evidence="4" id="KW-1185">Reference proteome</keyword>
<feature type="transmembrane region" description="Helical" evidence="2">
    <location>
        <begin position="143"/>
        <end position="166"/>
    </location>
</feature>
<dbReference type="InterPro" id="IPR046291">
    <property type="entry name" value="DUF6328"/>
</dbReference>
<name>A0A3E0I0I2_9PSEU</name>
<comment type="caution">
    <text evidence="3">The sequence shown here is derived from an EMBL/GenBank/DDBJ whole genome shotgun (WGS) entry which is preliminary data.</text>
</comment>
<dbReference type="Proteomes" id="UP000256269">
    <property type="component" value="Unassembled WGS sequence"/>
</dbReference>
<evidence type="ECO:0000256" key="1">
    <source>
        <dbReference type="SAM" id="MobiDB-lite"/>
    </source>
</evidence>